<dbReference type="PANTHER" id="PTHR31606:SF1">
    <property type="entry name" value="WW DOMAIN BINDING PROTEIN 2, ISOFORM E"/>
    <property type="match status" value="1"/>
</dbReference>
<protein>
    <recommendedName>
        <fullName evidence="3">GRAM domain-containing protein</fullName>
    </recommendedName>
</protein>
<evidence type="ECO:0008006" key="3">
    <source>
        <dbReference type="Google" id="ProtNLM"/>
    </source>
</evidence>
<dbReference type="InterPro" id="IPR044852">
    <property type="entry name" value="WBP2-like"/>
</dbReference>
<proteinExistence type="predicted"/>
<dbReference type="GO" id="GO:0005634">
    <property type="term" value="C:nucleus"/>
    <property type="evidence" value="ECO:0007669"/>
    <property type="project" value="TreeGrafter"/>
</dbReference>
<dbReference type="SUPFAM" id="SSF50729">
    <property type="entry name" value="PH domain-like"/>
    <property type="match status" value="1"/>
</dbReference>
<dbReference type="Proteomes" id="UP001159659">
    <property type="component" value="Unassembled WGS sequence"/>
</dbReference>
<dbReference type="PANTHER" id="PTHR31606">
    <property type="entry name" value="WW DOMAIN BINDING PROTEIN 2, ISOFORM E"/>
    <property type="match status" value="1"/>
</dbReference>
<dbReference type="AlphaFoldDB" id="A0AAV0URH7"/>
<dbReference type="GO" id="GO:0031490">
    <property type="term" value="F:chromatin DNA binding"/>
    <property type="evidence" value="ECO:0007669"/>
    <property type="project" value="TreeGrafter"/>
</dbReference>
<evidence type="ECO:0000313" key="2">
    <source>
        <dbReference type="Proteomes" id="UP001159659"/>
    </source>
</evidence>
<accession>A0AAV0URH7</accession>
<reference evidence="1" key="1">
    <citation type="submission" date="2022-12" db="EMBL/GenBank/DDBJ databases">
        <authorList>
            <person name="Webb A."/>
        </authorList>
    </citation>
    <scope>NUCLEOTIDE SEQUENCE</scope>
    <source>
        <strain evidence="1">Pf2</strain>
    </source>
</reference>
<name>A0AAV0URH7_9STRA</name>
<evidence type="ECO:0000313" key="1">
    <source>
        <dbReference type="EMBL" id="CAI5738558.1"/>
    </source>
</evidence>
<dbReference type="EMBL" id="CANTFK010000987">
    <property type="protein sequence ID" value="CAI5738558.1"/>
    <property type="molecule type" value="Genomic_DNA"/>
</dbReference>
<dbReference type="GO" id="GO:0003713">
    <property type="term" value="F:transcription coactivator activity"/>
    <property type="evidence" value="ECO:0007669"/>
    <property type="project" value="InterPro"/>
</dbReference>
<comment type="caution">
    <text evidence="1">The sequence shown here is derived from an EMBL/GenBank/DDBJ whole genome shotgun (WGS) entry which is preliminary data.</text>
</comment>
<organism evidence="1 2">
    <name type="scientific">Peronospora farinosa</name>
    <dbReference type="NCBI Taxonomy" id="134698"/>
    <lineage>
        <taxon>Eukaryota</taxon>
        <taxon>Sar</taxon>
        <taxon>Stramenopiles</taxon>
        <taxon>Oomycota</taxon>
        <taxon>Peronosporomycetes</taxon>
        <taxon>Peronosporales</taxon>
        <taxon>Peronosporaceae</taxon>
        <taxon>Peronospora</taxon>
    </lineage>
</organism>
<gene>
    <name evidence="1" type="ORF">PFR002_LOCUS8703</name>
</gene>
<sequence length="192" mass="21605">MSMNVQLHDAVVPYLVSPYENFFFLIHHVRLTVESGNGYPGQGGCFYGSEGCCYVSHYRLVFVSDRAMEQTAYQSFSLPLYGIRDWCFHVSFLGVKSWKGHVNCVPGGGLVGVGKFTMEFLSVGFEEFRNHVRPLLEHSRALHRQFCDLTSPSVLLVPGKRQEGDAMRLVYCSVEDPMTLFLVDKVPASADH</sequence>